<gene>
    <name evidence="1" type="ORF">CJ668_08600</name>
</gene>
<dbReference type="Proteomes" id="UP000238811">
    <property type="component" value="Unassembled WGS sequence"/>
</dbReference>
<sequence>MLPVLPLLVGVALGTVVGFSLKKYFGENQSDIFERIEKENMNLIDSMDFSKLDALKQSVYNGSFIYFAQYFNGLNQNELEKFDIKNVEECSTIGVSTPILVYEDNKNQIKIDKITDFLDELNSNLISIFYVLQKDTDIDFKNFSQERQALIKEAYNIAKQIENICLSDMVN</sequence>
<dbReference type="EMBL" id="NXGD01000009">
    <property type="protein sequence ID" value="PRN00060.1"/>
    <property type="molecule type" value="Genomic_DNA"/>
</dbReference>
<protein>
    <submittedName>
        <fullName evidence="1">Uncharacterized protein</fullName>
    </submittedName>
</protein>
<evidence type="ECO:0000313" key="2">
    <source>
        <dbReference type="Proteomes" id="UP000238811"/>
    </source>
</evidence>
<name>A0A2S9TMK3_9BACT</name>
<proteinExistence type="predicted"/>
<reference evidence="1 2" key="1">
    <citation type="submission" date="2017-09" db="EMBL/GenBank/DDBJ databases">
        <title>Reassesment of A. cryaerophilus.</title>
        <authorList>
            <person name="Perez-Cataluna A."/>
            <person name="Collado L."/>
            <person name="Salgado O."/>
            <person name="Lefinanco V."/>
            <person name="Figueras M.J."/>
        </authorList>
    </citation>
    <scope>NUCLEOTIDE SEQUENCE [LARGE SCALE GENOMIC DNA]</scope>
    <source>
        <strain evidence="1 2">LMG 10229</strain>
    </source>
</reference>
<accession>A0A2S9TMK3</accession>
<comment type="caution">
    <text evidence="1">The sequence shown here is derived from an EMBL/GenBank/DDBJ whole genome shotgun (WGS) entry which is preliminary data.</text>
</comment>
<dbReference type="AlphaFoldDB" id="A0A2S9TMK3"/>
<evidence type="ECO:0000313" key="1">
    <source>
        <dbReference type="EMBL" id="PRN00060.1"/>
    </source>
</evidence>
<organism evidence="1 2">
    <name type="scientific">Aliarcobacter cryaerophilus</name>
    <dbReference type="NCBI Taxonomy" id="28198"/>
    <lineage>
        <taxon>Bacteria</taxon>
        <taxon>Pseudomonadati</taxon>
        <taxon>Campylobacterota</taxon>
        <taxon>Epsilonproteobacteria</taxon>
        <taxon>Campylobacterales</taxon>
        <taxon>Arcobacteraceae</taxon>
        <taxon>Aliarcobacter</taxon>
    </lineage>
</organism>